<dbReference type="InterPro" id="IPR011990">
    <property type="entry name" value="TPR-like_helical_dom_sf"/>
</dbReference>
<name>A0AAD7UT92_9FUNG</name>
<gene>
    <name evidence="2" type="ORF">O0I10_011641</name>
</gene>
<dbReference type="Proteomes" id="UP001234581">
    <property type="component" value="Unassembled WGS sequence"/>
</dbReference>
<evidence type="ECO:0000256" key="1">
    <source>
        <dbReference type="SAM" id="MobiDB-lite"/>
    </source>
</evidence>
<dbReference type="Gene3D" id="3.80.10.10">
    <property type="entry name" value="Ribonuclease Inhibitor"/>
    <property type="match status" value="1"/>
</dbReference>
<dbReference type="RefSeq" id="XP_058337610.1">
    <property type="nucleotide sequence ID" value="XM_058491605.1"/>
</dbReference>
<sequence length="683" mass="77420">MTTEESISWPELLKDTNVTAQHGNDSNRIAAATKTLQQTAHQFVEVLNERARLFSNGAQFDTALRDAAAIRAILPRSGLGYLCAGDVYCQQGHHAAAVTIYDQGLEAVPESDAHYQQLRQHRMTAIANNNKRVDFISQSPLDIVITNIVPRMQPKFYSESSCEYLFVSRAWRERILQQPKGLNFHFGKNVHTFKNGHVKLVRFAPYVQILQGHLCDLHLDDLFHRAPFPNLKEIWFYCKDTTPRRPFINGLELVAHSLARMVILGSCSSIELRDIVETCPNLEYLEACGFEIIMPSSSTASYPKMTRLLLYGISESALAYDNMVDVLSRFPSLLLLRISPMPESRLLNALQDHCPYLQRLFYGPKRLAYTFPDPLTVYPNRRGVVSVHFGGGGSCDQDDLIRFLYQQRNSLEMIDFHAKITKDDDAIWEISDGRISESNDRGGTFDDDDDDDDPSQQQSETSFARLVDFDFWVMNETPSTPFMQWILLNAPNIKTIRILDSNCQPDIAAAMINLKHLSKVVFDTKRGSIDNMGIQQFLEYHIATMGDASTLEQVVVYMKDMSDVAWIPLLYRLKRLKTLMLLAGTISENCVSSMYELCQGCPALEDLTLGKDGSEMADGLLKSLRRHPNLKYLGVSARSLSENDLTALCAFRTLKYLYLQCPVPKYLLEILQDHIPNVEINSE</sequence>
<dbReference type="SUPFAM" id="SSF52047">
    <property type="entry name" value="RNI-like"/>
    <property type="match status" value="1"/>
</dbReference>
<proteinExistence type="predicted"/>
<keyword evidence="3" id="KW-1185">Reference proteome</keyword>
<evidence type="ECO:0000313" key="3">
    <source>
        <dbReference type="Proteomes" id="UP001234581"/>
    </source>
</evidence>
<dbReference type="Gene3D" id="1.25.40.10">
    <property type="entry name" value="Tetratricopeptide repeat domain"/>
    <property type="match status" value="1"/>
</dbReference>
<evidence type="ECO:0000313" key="2">
    <source>
        <dbReference type="EMBL" id="KAJ8652696.1"/>
    </source>
</evidence>
<feature type="region of interest" description="Disordered" evidence="1">
    <location>
        <begin position="433"/>
        <end position="459"/>
    </location>
</feature>
<comment type="caution">
    <text evidence="2">The sequence shown here is derived from an EMBL/GenBank/DDBJ whole genome shotgun (WGS) entry which is preliminary data.</text>
</comment>
<feature type="compositionally biased region" description="Basic and acidic residues" evidence="1">
    <location>
        <begin position="433"/>
        <end position="444"/>
    </location>
</feature>
<dbReference type="SUPFAM" id="SSF48452">
    <property type="entry name" value="TPR-like"/>
    <property type="match status" value="1"/>
</dbReference>
<protein>
    <submittedName>
        <fullName evidence="2">Uncharacterized protein</fullName>
    </submittedName>
</protein>
<dbReference type="EMBL" id="JARTCD010000096">
    <property type="protein sequence ID" value="KAJ8652696.1"/>
    <property type="molecule type" value="Genomic_DNA"/>
</dbReference>
<reference evidence="2 3" key="1">
    <citation type="submission" date="2023-03" db="EMBL/GenBank/DDBJ databases">
        <title>Genome sequence of Lichtheimia ornata CBS 291.66.</title>
        <authorList>
            <person name="Mohabir J.T."/>
            <person name="Shea T.P."/>
            <person name="Kurbessoian T."/>
            <person name="Berby B."/>
            <person name="Fontaine J."/>
            <person name="Livny J."/>
            <person name="Gnirke A."/>
            <person name="Stajich J.E."/>
            <person name="Cuomo C.A."/>
        </authorList>
    </citation>
    <scope>NUCLEOTIDE SEQUENCE [LARGE SCALE GENOMIC DNA]</scope>
    <source>
        <strain evidence="2">CBS 291.66</strain>
    </source>
</reference>
<accession>A0AAD7UT92</accession>
<organism evidence="2 3">
    <name type="scientific">Lichtheimia ornata</name>
    <dbReference type="NCBI Taxonomy" id="688661"/>
    <lineage>
        <taxon>Eukaryota</taxon>
        <taxon>Fungi</taxon>
        <taxon>Fungi incertae sedis</taxon>
        <taxon>Mucoromycota</taxon>
        <taxon>Mucoromycotina</taxon>
        <taxon>Mucoromycetes</taxon>
        <taxon>Mucorales</taxon>
        <taxon>Lichtheimiaceae</taxon>
        <taxon>Lichtheimia</taxon>
    </lineage>
</organism>
<dbReference type="GeneID" id="83219041"/>
<dbReference type="AlphaFoldDB" id="A0AAD7UT92"/>
<dbReference type="InterPro" id="IPR032675">
    <property type="entry name" value="LRR_dom_sf"/>
</dbReference>
<feature type="compositionally biased region" description="Acidic residues" evidence="1">
    <location>
        <begin position="445"/>
        <end position="454"/>
    </location>
</feature>